<sequence length="61" mass="7203">MCLPYGFSTGGVPRRENYIFRFTDSEWNELQYSGVLLDSFEPNILERGERRSDKQLRTITL</sequence>
<comment type="caution">
    <text evidence="1">The sequence shown here is derived from an EMBL/GenBank/DDBJ whole genome shotgun (WGS) entry which is preliminary data.</text>
</comment>
<name>A0A0V0TVL0_9BILA</name>
<keyword evidence="2" id="KW-1185">Reference proteome</keyword>
<proteinExistence type="predicted"/>
<accession>A0A0V0TVL0</accession>
<dbReference type="EMBL" id="JYDJ01000129">
    <property type="protein sequence ID" value="KRX43009.1"/>
    <property type="molecule type" value="Genomic_DNA"/>
</dbReference>
<dbReference type="AlphaFoldDB" id="A0A0V0TVL0"/>
<evidence type="ECO:0000313" key="1">
    <source>
        <dbReference type="EMBL" id="KRX43009.1"/>
    </source>
</evidence>
<protein>
    <submittedName>
        <fullName evidence="1">Uncharacterized protein</fullName>
    </submittedName>
</protein>
<reference evidence="1 2" key="1">
    <citation type="submission" date="2015-01" db="EMBL/GenBank/DDBJ databases">
        <title>Evolution of Trichinella species and genotypes.</title>
        <authorList>
            <person name="Korhonen P.K."/>
            <person name="Edoardo P."/>
            <person name="Giuseppe L.R."/>
            <person name="Gasser R.B."/>
        </authorList>
    </citation>
    <scope>NUCLEOTIDE SEQUENCE [LARGE SCALE GENOMIC DNA]</scope>
    <source>
        <strain evidence="1">ISS417</strain>
    </source>
</reference>
<evidence type="ECO:0000313" key="2">
    <source>
        <dbReference type="Proteomes" id="UP000055048"/>
    </source>
</evidence>
<organism evidence="1 2">
    <name type="scientific">Trichinella murrelli</name>
    <dbReference type="NCBI Taxonomy" id="144512"/>
    <lineage>
        <taxon>Eukaryota</taxon>
        <taxon>Metazoa</taxon>
        <taxon>Ecdysozoa</taxon>
        <taxon>Nematoda</taxon>
        <taxon>Enoplea</taxon>
        <taxon>Dorylaimia</taxon>
        <taxon>Trichinellida</taxon>
        <taxon>Trichinellidae</taxon>
        <taxon>Trichinella</taxon>
    </lineage>
</organism>
<dbReference type="Proteomes" id="UP000055048">
    <property type="component" value="Unassembled WGS sequence"/>
</dbReference>
<gene>
    <name evidence="1" type="ORF">T05_14663</name>
</gene>